<dbReference type="AlphaFoldDB" id="A0A8T0KYT6"/>
<dbReference type="EMBL" id="JABFOF010000003">
    <property type="protein sequence ID" value="KAG2403373.1"/>
    <property type="molecule type" value="Genomic_DNA"/>
</dbReference>
<protein>
    <submittedName>
        <fullName evidence="1">Uncharacterized protein</fullName>
    </submittedName>
</protein>
<evidence type="ECO:0000313" key="2">
    <source>
        <dbReference type="Proteomes" id="UP000743370"/>
    </source>
</evidence>
<name>A0A8T0KYT6_PHAAN</name>
<gene>
    <name evidence="1" type="ORF">HKW66_Vig0186600</name>
</gene>
<dbReference type="Proteomes" id="UP000743370">
    <property type="component" value="Unassembled WGS sequence"/>
</dbReference>
<dbReference type="KEGG" id="var:108325736"/>
<organism evidence="1 2">
    <name type="scientific">Phaseolus angularis</name>
    <name type="common">Azuki bean</name>
    <name type="synonym">Vigna angularis</name>
    <dbReference type="NCBI Taxonomy" id="3914"/>
    <lineage>
        <taxon>Eukaryota</taxon>
        <taxon>Viridiplantae</taxon>
        <taxon>Streptophyta</taxon>
        <taxon>Embryophyta</taxon>
        <taxon>Tracheophyta</taxon>
        <taxon>Spermatophyta</taxon>
        <taxon>Magnoliopsida</taxon>
        <taxon>eudicotyledons</taxon>
        <taxon>Gunneridae</taxon>
        <taxon>Pentapetalae</taxon>
        <taxon>rosids</taxon>
        <taxon>fabids</taxon>
        <taxon>Fabales</taxon>
        <taxon>Fabaceae</taxon>
        <taxon>Papilionoideae</taxon>
        <taxon>50 kb inversion clade</taxon>
        <taxon>NPAAA clade</taxon>
        <taxon>indigoferoid/millettioid clade</taxon>
        <taxon>Phaseoleae</taxon>
        <taxon>Vigna</taxon>
    </lineage>
</organism>
<proteinExistence type="predicted"/>
<comment type="caution">
    <text evidence="1">The sequence shown here is derived from an EMBL/GenBank/DDBJ whole genome shotgun (WGS) entry which is preliminary data.</text>
</comment>
<accession>A0A8T0KYT6</accession>
<reference evidence="1 2" key="1">
    <citation type="submission" date="2020-05" db="EMBL/GenBank/DDBJ databases">
        <title>Vigna angularis (adzuki bean) Var. LongXiaoDou No. 4 denovo assembly.</title>
        <authorList>
            <person name="Xiang H."/>
        </authorList>
    </citation>
    <scope>NUCLEOTIDE SEQUENCE [LARGE SCALE GENOMIC DNA]</scope>
    <source>
        <tissue evidence="1">Leaf</tissue>
    </source>
</reference>
<evidence type="ECO:0000313" key="1">
    <source>
        <dbReference type="EMBL" id="KAG2403373.1"/>
    </source>
</evidence>
<sequence>MEFLLCFWICRSVAALAIWDFAWSWFSTGRSKLGVILGMLWMTREEEERALLFGFFAGEEWRCLLDLWLGLLRDWGDGAREAKLWLLCREDERSSQAQAT</sequence>